<name>A0A1U7GVA0_9CYAN</name>
<comment type="similarity">
    <text evidence="2">Belongs to the glycosyltransferase 2 family.</text>
</comment>
<evidence type="ECO:0000313" key="6">
    <source>
        <dbReference type="EMBL" id="OKH12032.1"/>
    </source>
</evidence>
<dbReference type="Gene3D" id="3.90.550.10">
    <property type="entry name" value="Spore Coat Polysaccharide Biosynthesis Protein SpsA, Chain A"/>
    <property type="match status" value="1"/>
</dbReference>
<dbReference type="AlphaFoldDB" id="A0A1U7GVA0"/>
<protein>
    <submittedName>
        <fullName evidence="6">Glycosyl transferase</fullName>
    </submittedName>
</protein>
<evidence type="ECO:0000256" key="4">
    <source>
        <dbReference type="ARBA" id="ARBA00022679"/>
    </source>
</evidence>
<keyword evidence="4 6" id="KW-0808">Transferase</keyword>
<feature type="domain" description="Glycosyltransferase 2-like" evidence="5">
    <location>
        <begin position="12"/>
        <end position="150"/>
    </location>
</feature>
<evidence type="ECO:0000256" key="2">
    <source>
        <dbReference type="ARBA" id="ARBA00006739"/>
    </source>
</evidence>
<dbReference type="Proteomes" id="UP000186391">
    <property type="component" value="Unassembled WGS sequence"/>
</dbReference>
<dbReference type="InterPro" id="IPR001173">
    <property type="entry name" value="Glyco_trans_2-like"/>
</dbReference>
<dbReference type="PANTHER" id="PTHR43179">
    <property type="entry name" value="RHAMNOSYLTRANSFERASE WBBL"/>
    <property type="match status" value="1"/>
</dbReference>
<evidence type="ECO:0000256" key="3">
    <source>
        <dbReference type="ARBA" id="ARBA00022676"/>
    </source>
</evidence>
<keyword evidence="7" id="KW-1185">Reference proteome</keyword>
<comment type="pathway">
    <text evidence="1">Cell wall biogenesis; cell wall polysaccharide biosynthesis.</text>
</comment>
<keyword evidence="3" id="KW-0328">Glycosyltransferase</keyword>
<dbReference type="SUPFAM" id="SSF53448">
    <property type="entry name" value="Nucleotide-diphospho-sugar transferases"/>
    <property type="match status" value="1"/>
</dbReference>
<reference evidence="6 7" key="1">
    <citation type="submission" date="2016-11" db="EMBL/GenBank/DDBJ databases">
        <title>Draft Genome Sequences of Nine Cyanobacterial Strains from Diverse Habitats.</title>
        <authorList>
            <person name="Zhu T."/>
            <person name="Hou S."/>
            <person name="Lu X."/>
            <person name="Hess W.R."/>
        </authorList>
    </citation>
    <scope>NUCLEOTIDE SEQUENCE [LARGE SCALE GENOMIC DNA]</scope>
    <source>
        <strain evidence="6 7">NIES-592</strain>
    </source>
</reference>
<dbReference type="InterPro" id="IPR029044">
    <property type="entry name" value="Nucleotide-diphossugar_trans"/>
</dbReference>
<dbReference type="PANTHER" id="PTHR43179:SF12">
    <property type="entry name" value="GALACTOFURANOSYLTRANSFERASE GLFT2"/>
    <property type="match status" value="1"/>
</dbReference>
<dbReference type="RefSeq" id="WP_073556585.1">
    <property type="nucleotide sequence ID" value="NZ_MRCA01000013.1"/>
</dbReference>
<dbReference type="Pfam" id="PF00535">
    <property type="entry name" value="Glycos_transf_2"/>
    <property type="match status" value="1"/>
</dbReference>
<comment type="caution">
    <text evidence="6">The sequence shown here is derived from an EMBL/GenBank/DDBJ whole genome shotgun (WGS) entry which is preliminary data.</text>
</comment>
<evidence type="ECO:0000256" key="1">
    <source>
        <dbReference type="ARBA" id="ARBA00004776"/>
    </source>
</evidence>
<dbReference type="OrthoDB" id="9813495at2"/>
<dbReference type="GO" id="GO:0016757">
    <property type="term" value="F:glycosyltransferase activity"/>
    <property type="evidence" value="ECO:0007669"/>
    <property type="project" value="UniProtKB-KW"/>
</dbReference>
<sequence>MIYFLTVNYYSTNLIAKLISSLPSEKNLDFKVIIINNSSDDNSISNLKDENVIILNAAKNLGFGNACNLGLKFIYAEEPQAIVWIINPDAYFIETDLEKVQSFFTSHPEISILGTMIHTPTGEVWFTGGYFNVKTGEISSRNIFTEQDQDYVQCDWVTGCSFIINLCKFRECPLFDPNYFLYYEDFDFCQRYAQQGHLIAVTQKFGVIHQPSSITNKYVFRKIKNSTYGYLLSLDRYTNQLVFSLRLIRLVFYALVLMFIKPEIGLGKIYGVLIYWWKRVNQ</sequence>
<evidence type="ECO:0000259" key="5">
    <source>
        <dbReference type="Pfam" id="PF00535"/>
    </source>
</evidence>
<dbReference type="EMBL" id="MRCA01000013">
    <property type="protein sequence ID" value="OKH12032.1"/>
    <property type="molecule type" value="Genomic_DNA"/>
</dbReference>
<evidence type="ECO:0000313" key="7">
    <source>
        <dbReference type="Proteomes" id="UP000186391"/>
    </source>
</evidence>
<accession>A0A1U7GVA0</accession>
<gene>
    <name evidence="6" type="ORF">NIES592_19045</name>
</gene>
<proteinExistence type="inferred from homology"/>
<organism evidence="6 7">
    <name type="scientific">Fischerella major NIES-592</name>
    <dbReference type="NCBI Taxonomy" id="210994"/>
    <lineage>
        <taxon>Bacteria</taxon>
        <taxon>Bacillati</taxon>
        <taxon>Cyanobacteriota</taxon>
        <taxon>Cyanophyceae</taxon>
        <taxon>Nostocales</taxon>
        <taxon>Hapalosiphonaceae</taxon>
        <taxon>Fischerella</taxon>
    </lineage>
</organism>